<dbReference type="OrthoDB" id="3577809at2"/>
<evidence type="ECO:0000256" key="1">
    <source>
        <dbReference type="SAM" id="MobiDB-lite"/>
    </source>
</evidence>
<comment type="caution">
    <text evidence="2">The sequence shown here is derived from an EMBL/GenBank/DDBJ whole genome shotgun (WGS) entry which is preliminary data.</text>
</comment>
<reference evidence="2 3" key="1">
    <citation type="submission" date="2019-03" db="EMBL/GenBank/DDBJ databases">
        <title>Genomic Encyclopedia of Type Strains, Phase III (KMG-III): the genomes of soil and plant-associated and newly described type strains.</title>
        <authorList>
            <person name="Whitman W."/>
        </authorList>
    </citation>
    <scope>NUCLEOTIDE SEQUENCE [LARGE SCALE GENOMIC DNA]</scope>
    <source>
        <strain evidence="2 3">VKM Ac-2527</strain>
    </source>
</reference>
<organism evidence="2 3">
    <name type="scientific">Kribbella caucasensis</name>
    <dbReference type="NCBI Taxonomy" id="2512215"/>
    <lineage>
        <taxon>Bacteria</taxon>
        <taxon>Bacillati</taxon>
        <taxon>Actinomycetota</taxon>
        <taxon>Actinomycetes</taxon>
        <taxon>Propionibacteriales</taxon>
        <taxon>Kribbellaceae</taxon>
        <taxon>Kribbella</taxon>
    </lineage>
</organism>
<dbReference type="AlphaFoldDB" id="A0A4R6J2L4"/>
<dbReference type="RefSeq" id="WP_133805934.1">
    <property type="nucleotide sequence ID" value="NZ_SNWQ01000048.1"/>
</dbReference>
<dbReference type="EMBL" id="SNWQ01000048">
    <property type="protein sequence ID" value="TDO29493.1"/>
    <property type="molecule type" value="Genomic_DNA"/>
</dbReference>
<evidence type="ECO:0000313" key="3">
    <source>
        <dbReference type="Proteomes" id="UP000295388"/>
    </source>
</evidence>
<name>A0A4R6J2L4_9ACTN</name>
<sequence>MHLTLVAGDPESNPKNSPTLYKTDRGSWVVQGWVINDADALATLDLPEGESAVEIPDRMIPFFFQEGRAGDNV</sequence>
<gene>
    <name evidence="2" type="ORF">EV643_14814</name>
</gene>
<keyword evidence="3" id="KW-1185">Reference proteome</keyword>
<dbReference type="Proteomes" id="UP000295388">
    <property type="component" value="Unassembled WGS sequence"/>
</dbReference>
<accession>A0A4R6J2L4</accession>
<protein>
    <submittedName>
        <fullName evidence="2">Uncharacterized protein</fullName>
    </submittedName>
</protein>
<evidence type="ECO:0000313" key="2">
    <source>
        <dbReference type="EMBL" id="TDO29493.1"/>
    </source>
</evidence>
<proteinExistence type="predicted"/>
<feature type="region of interest" description="Disordered" evidence="1">
    <location>
        <begin position="1"/>
        <end position="20"/>
    </location>
</feature>